<comment type="caution">
    <text evidence="2">The sequence shown here is derived from an EMBL/GenBank/DDBJ whole genome shotgun (WGS) entry which is preliminary data.</text>
</comment>
<feature type="transmembrane region" description="Helical" evidence="1">
    <location>
        <begin position="117"/>
        <end position="137"/>
    </location>
</feature>
<feature type="transmembrane region" description="Helical" evidence="1">
    <location>
        <begin position="55"/>
        <end position="80"/>
    </location>
</feature>
<keyword evidence="1" id="KW-1133">Transmembrane helix</keyword>
<reference evidence="2 3" key="1">
    <citation type="journal article" date="2016" name="Nat. Commun.">
        <title>Thousands of microbial genomes shed light on interconnected biogeochemical processes in an aquifer system.</title>
        <authorList>
            <person name="Anantharaman K."/>
            <person name="Brown C.T."/>
            <person name="Hug L.A."/>
            <person name="Sharon I."/>
            <person name="Castelle C.J."/>
            <person name="Probst A.J."/>
            <person name="Thomas B.C."/>
            <person name="Singh A."/>
            <person name="Wilkins M.J."/>
            <person name="Karaoz U."/>
            <person name="Brodie E.L."/>
            <person name="Williams K.H."/>
            <person name="Hubbard S.S."/>
            <person name="Banfield J.F."/>
        </authorList>
    </citation>
    <scope>NUCLEOTIDE SEQUENCE [LARGE SCALE GENOMIC DNA]</scope>
</reference>
<name>A0A1G2BXM5_9BACT</name>
<accession>A0A1G2BXM5</accession>
<gene>
    <name evidence="2" type="ORF">A3B31_03615</name>
</gene>
<proteinExistence type="predicted"/>
<protein>
    <submittedName>
        <fullName evidence="2">Uncharacterized protein</fullName>
    </submittedName>
</protein>
<dbReference type="AlphaFoldDB" id="A0A1G2BXM5"/>
<evidence type="ECO:0000256" key="1">
    <source>
        <dbReference type="SAM" id="Phobius"/>
    </source>
</evidence>
<evidence type="ECO:0000313" key="3">
    <source>
        <dbReference type="Proteomes" id="UP000177349"/>
    </source>
</evidence>
<evidence type="ECO:0000313" key="2">
    <source>
        <dbReference type="EMBL" id="OGY92937.1"/>
    </source>
</evidence>
<organism evidence="2 3">
    <name type="scientific">Candidatus Komeilibacteria bacterium RIFCSPLOWO2_01_FULL_53_11</name>
    <dbReference type="NCBI Taxonomy" id="1798552"/>
    <lineage>
        <taxon>Bacteria</taxon>
        <taxon>Candidatus Komeiliibacteriota</taxon>
    </lineage>
</organism>
<dbReference type="Proteomes" id="UP000177349">
    <property type="component" value="Unassembled WGS sequence"/>
</dbReference>
<dbReference type="EMBL" id="MHKN01000005">
    <property type="protein sequence ID" value="OGY92937.1"/>
    <property type="molecule type" value="Genomic_DNA"/>
</dbReference>
<keyword evidence="1" id="KW-0472">Membrane</keyword>
<feature type="transmembrane region" description="Helical" evidence="1">
    <location>
        <begin position="86"/>
        <end position="105"/>
    </location>
</feature>
<keyword evidence="1" id="KW-0812">Transmembrane</keyword>
<sequence>MDTIDENKHADEALEQTLVSEDSEPALASEVVGESASASIDDPYHLAEHHLSWTFFTLIVTAVLIGTHIALAQVGVTYFWPPRVSYVVSILGRAIMLFLLLFVFRGTYLTANPETRYVASAWIAFIAGAVTAFMRFVHEPMLWTFLNLLIEPLDGVLLALIAAYFVYAITKQKTLNPEIP</sequence>
<feature type="transmembrane region" description="Helical" evidence="1">
    <location>
        <begin position="143"/>
        <end position="167"/>
    </location>
</feature>